<feature type="compositionally biased region" description="Basic and acidic residues" evidence="1">
    <location>
        <begin position="1"/>
        <end position="21"/>
    </location>
</feature>
<feature type="region of interest" description="Disordered" evidence="1">
    <location>
        <begin position="63"/>
        <end position="88"/>
    </location>
</feature>
<organism evidence="2">
    <name type="scientific">Mizugakiibacter sediminis</name>
    <dbReference type="NCBI Taxonomy" id="1475481"/>
    <lineage>
        <taxon>Bacteria</taxon>
        <taxon>Pseudomonadati</taxon>
        <taxon>Pseudomonadota</taxon>
        <taxon>Gammaproteobacteria</taxon>
        <taxon>Lysobacterales</taxon>
        <taxon>Rhodanobacteraceae</taxon>
        <taxon>Mizugakiibacter</taxon>
    </lineage>
</organism>
<dbReference type="EMBL" id="DF952378">
    <property type="protein sequence ID" value="GAN43731.1"/>
    <property type="molecule type" value="Genomic_DNA"/>
</dbReference>
<feature type="region of interest" description="Disordered" evidence="1">
    <location>
        <begin position="1"/>
        <end position="26"/>
    </location>
</feature>
<proteinExistence type="predicted"/>
<dbReference type="HOGENOM" id="CLU_2465635_0_0_6"/>
<evidence type="ECO:0000256" key="1">
    <source>
        <dbReference type="SAM" id="MobiDB-lite"/>
    </source>
</evidence>
<protein>
    <submittedName>
        <fullName evidence="2">Uncharacterized protein</fullName>
    </submittedName>
</protein>
<dbReference type="AlphaFoldDB" id="A0A0S6YXD8"/>
<accession>A0A0S6YXD8</accession>
<gene>
    <name evidence="2" type="ORF">MBSD_0241</name>
</gene>
<evidence type="ECO:0000313" key="2">
    <source>
        <dbReference type="EMBL" id="GAN43731.1"/>
    </source>
</evidence>
<reference evidence="2" key="1">
    <citation type="submission" date="2015-03" db="EMBL/GenBank/DDBJ databases">
        <title>Draft genome sequence of Mizugakiibacter sediminis skMP5.</title>
        <authorList>
            <person name="Watanabe T."/>
            <person name="Kojima H."/>
            <person name="Fukui M."/>
        </authorList>
    </citation>
    <scope>NUCLEOTIDE SEQUENCE</scope>
    <source>
        <strain evidence="2">SkMP5</strain>
    </source>
</reference>
<sequence length="88" mass="9534">MQARIEAEQVGKARGEAEHGDAVVAGGVQRDHRVGVEAGVRGDVFQIRAEVAAVADRDFDRARRRGPGRRFGAAGERIQHGAHAPFHR</sequence>
<name>A0A0S6YXD8_9GAMM</name>